<evidence type="ECO:0000256" key="2">
    <source>
        <dbReference type="ARBA" id="ARBA00022525"/>
    </source>
</evidence>
<evidence type="ECO:0000256" key="1">
    <source>
        <dbReference type="ARBA" id="ARBA00004613"/>
    </source>
</evidence>
<keyword evidence="6" id="KW-0325">Glycoprotein</keyword>
<keyword evidence="4" id="KW-0175">Coiled coil</keyword>
<gene>
    <name evidence="9" type="ORF">HOLleu_24490</name>
</gene>
<evidence type="ECO:0000256" key="4">
    <source>
        <dbReference type="ARBA" id="ARBA00023054"/>
    </source>
</evidence>
<evidence type="ECO:0000256" key="7">
    <source>
        <dbReference type="SAM" id="Phobius"/>
    </source>
</evidence>
<keyword evidence="2" id="KW-0964">Secreted</keyword>
<keyword evidence="7" id="KW-0472">Membrane</keyword>
<dbReference type="GO" id="GO:0030674">
    <property type="term" value="F:protein-macromolecule adaptor activity"/>
    <property type="evidence" value="ECO:0007669"/>
    <property type="project" value="TreeGrafter"/>
</dbReference>
<organism evidence="9 10">
    <name type="scientific">Holothuria leucospilota</name>
    <name type="common">Black long sea cucumber</name>
    <name type="synonym">Mertensiothuria leucospilota</name>
    <dbReference type="NCBI Taxonomy" id="206669"/>
    <lineage>
        <taxon>Eukaryota</taxon>
        <taxon>Metazoa</taxon>
        <taxon>Echinodermata</taxon>
        <taxon>Eleutherozoa</taxon>
        <taxon>Echinozoa</taxon>
        <taxon>Holothuroidea</taxon>
        <taxon>Aspidochirotacea</taxon>
        <taxon>Aspidochirotida</taxon>
        <taxon>Holothuriidae</taxon>
        <taxon>Holothuria</taxon>
    </lineage>
</organism>
<dbReference type="GO" id="GO:0005577">
    <property type="term" value="C:fibrinogen complex"/>
    <property type="evidence" value="ECO:0007669"/>
    <property type="project" value="TreeGrafter"/>
</dbReference>
<dbReference type="OrthoDB" id="9990035at2759"/>
<dbReference type="SUPFAM" id="SSF56496">
    <property type="entry name" value="Fibrinogen C-terminal domain-like"/>
    <property type="match status" value="2"/>
</dbReference>
<name>A0A9Q1BVH4_HOLLE</name>
<evidence type="ECO:0000256" key="6">
    <source>
        <dbReference type="ARBA" id="ARBA00023180"/>
    </source>
</evidence>
<dbReference type="PANTHER" id="PTHR47221">
    <property type="entry name" value="FIBRINOGEN ALPHA CHAIN"/>
    <property type="match status" value="1"/>
</dbReference>
<dbReference type="Proteomes" id="UP001152320">
    <property type="component" value="Chromosome 11"/>
</dbReference>
<proteinExistence type="predicted"/>
<evidence type="ECO:0000256" key="5">
    <source>
        <dbReference type="ARBA" id="ARBA00023157"/>
    </source>
</evidence>
<dbReference type="PANTHER" id="PTHR47221:SF6">
    <property type="entry name" value="FIBRINOGEN ALPHA CHAIN"/>
    <property type="match status" value="1"/>
</dbReference>
<dbReference type="Pfam" id="PF00147">
    <property type="entry name" value="Fibrinogen_C"/>
    <property type="match status" value="2"/>
</dbReference>
<dbReference type="InterPro" id="IPR002181">
    <property type="entry name" value="Fibrinogen_a/b/g_C_dom"/>
</dbReference>
<keyword evidence="10" id="KW-1185">Reference proteome</keyword>
<keyword evidence="7" id="KW-1133">Transmembrane helix</keyword>
<dbReference type="Gene3D" id="3.90.215.10">
    <property type="entry name" value="Gamma Fibrinogen, chain A, domain 1"/>
    <property type="match status" value="2"/>
</dbReference>
<evidence type="ECO:0000259" key="8">
    <source>
        <dbReference type="PROSITE" id="PS51406"/>
    </source>
</evidence>
<dbReference type="GO" id="GO:0005201">
    <property type="term" value="F:extracellular matrix structural constituent"/>
    <property type="evidence" value="ECO:0007669"/>
    <property type="project" value="TreeGrafter"/>
</dbReference>
<dbReference type="InterPro" id="IPR014716">
    <property type="entry name" value="Fibrinogen_a/b/g_C_1"/>
</dbReference>
<dbReference type="PROSITE" id="PS51406">
    <property type="entry name" value="FIBRINOGEN_C_2"/>
    <property type="match status" value="2"/>
</dbReference>
<dbReference type="EMBL" id="JAIZAY010000011">
    <property type="protein sequence ID" value="KAJ8034068.1"/>
    <property type="molecule type" value="Genomic_DNA"/>
</dbReference>
<accession>A0A9Q1BVH4</accession>
<sequence>MDNLLIRCTYRIFFLLYCASISQVYSYKMVKRDVQNVLHEEDAQVFYIHGRIYPRDCSEVLQQCPPSNKRGVHFIQPDGYLAPFEVYCSNDGTPGGWTVIQRRLDASINFSRQWYELKHGFGFLGREFWLGNDKVSYLTNQADYELQIDLVLSNGFSLFINYNKFRITDEWSNYTLIEVGGYSGNADNVTTTVVLPKDCYDLYTAGNTEDGVYTILPSDWPGAPFEVLCNMTSDGGGWTELVCFLTLDVVLVRLIETMTVAKGTIALSNREELGGMVLAPGALAVTGMSVVFFSMITATLLALTLISTATTMEETVRPLYGIKTQRADIVT</sequence>
<keyword evidence="7" id="KW-0812">Transmembrane</keyword>
<feature type="domain" description="Fibrinogen C-terminal" evidence="8">
    <location>
        <begin position="48"/>
        <end position="186"/>
    </location>
</feature>
<keyword evidence="3" id="KW-0732">Signal</keyword>
<comment type="subcellular location">
    <subcellularLocation>
        <location evidence="1">Secreted</location>
    </subcellularLocation>
</comment>
<protein>
    <submittedName>
        <fullName evidence="9">Fibrinogen-like protein A</fullName>
    </submittedName>
</protein>
<dbReference type="GO" id="GO:0034116">
    <property type="term" value="P:positive regulation of heterotypic cell-cell adhesion"/>
    <property type="evidence" value="ECO:0007669"/>
    <property type="project" value="TreeGrafter"/>
</dbReference>
<evidence type="ECO:0000256" key="3">
    <source>
        <dbReference type="ARBA" id="ARBA00022729"/>
    </source>
</evidence>
<keyword evidence="5" id="KW-1015">Disulfide bond</keyword>
<dbReference type="InterPro" id="IPR036056">
    <property type="entry name" value="Fibrinogen-like_C"/>
</dbReference>
<reference evidence="9" key="1">
    <citation type="submission" date="2021-10" db="EMBL/GenBank/DDBJ databases">
        <title>Tropical sea cucumber genome reveals ecological adaptation and Cuvierian tubules defense mechanism.</title>
        <authorList>
            <person name="Chen T."/>
        </authorList>
    </citation>
    <scope>NUCLEOTIDE SEQUENCE</scope>
    <source>
        <strain evidence="9">Nanhai2018</strain>
        <tissue evidence="9">Muscle</tissue>
    </source>
</reference>
<feature type="domain" description="Fibrinogen C-terminal" evidence="8">
    <location>
        <begin position="190"/>
        <end position="239"/>
    </location>
</feature>
<feature type="transmembrane region" description="Helical" evidence="7">
    <location>
        <begin position="277"/>
        <end position="306"/>
    </location>
</feature>
<dbReference type="AlphaFoldDB" id="A0A9Q1BVH4"/>
<evidence type="ECO:0000313" key="9">
    <source>
        <dbReference type="EMBL" id="KAJ8034068.1"/>
    </source>
</evidence>
<evidence type="ECO:0000313" key="10">
    <source>
        <dbReference type="Proteomes" id="UP001152320"/>
    </source>
</evidence>
<dbReference type="SMART" id="SM00186">
    <property type="entry name" value="FBG"/>
    <property type="match status" value="1"/>
</dbReference>
<dbReference type="InterPro" id="IPR037579">
    <property type="entry name" value="FIB_ANG-like"/>
</dbReference>
<dbReference type="NCBIfam" id="NF040941">
    <property type="entry name" value="GGGWT_bact"/>
    <property type="match status" value="2"/>
</dbReference>
<comment type="caution">
    <text evidence="9">The sequence shown here is derived from an EMBL/GenBank/DDBJ whole genome shotgun (WGS) entry which is preliminary data.</text>
</comment>